<evidence type="ECO:0000256" key="2">
    <source>
        <dbReference type="ARBA" id="ARBA00022485"/>
    </source>
</evidence>
<evidence type="ECO:0000256" key="6">
    <source>
        <dbReference type="ARBA" id="ARBA00023004"/>
    </source>
</evidence>
<keyword evidence="4" id="KW-0479">Metal-binding</keyword>
<dbReference type="SFLD" id="SFLDG01067">
    <property type="entry name" value="SPASM/twitch_domain_containing"/>
    <property type="match status" value="1"/>
</dbReference>
<keyword evidence="7" id="KW-0411">Iron-sulfur</keyword>
<dbReference type="InterPro" id="IPR000385">
    <property type="entry name" value="MoaA_NifB_PqqE_Fe-S-bd_CS"/>
</dbReference>
<dbReference type="PANTHER" id="PTHR11228:SF7">
    <property type="entry name" value="PQQA PEPTIDE CYCLASE"/>
    <property type="match status" value="1"/>
</dbReference>
<dbReference type="Gene3D" id="3.20.20.70">
    <property type="entry name" value="Aldolase class I"/>
    <property type="match status" value="1"/>
</dbReference>
<gene>
    <name evidence="9" type="ORF">GCM10023091_00180</name>
</gene>
<feature type="domain" description="Radical SAM core" evidence="8">
    <location>
        <begin position="34"/>
        <end position="244"/>
    </location>
</feature>
<dbReference type="InterPro" id="IPR050377">
    <property type="entry name" value="Radical_SAM_PqqE_MftC-like"/>
</dbReference>
<name>A0ABP8LLH2_9BACT</name>
<dbReference type="PROSITE" id="PS01305">
    <property type="entry name" value="MOAA_NIFB_PQQE"/>
    <property type="match status" value="1"/>
</dbReference>
<accession>A0ABP8LLH2</accession>
<evidence type="ECO:0000256" key="3">
    <source>
        <dbReference type="ARBA" id="ARBA00022691"/>
    </source>
</evidence>
<evidence type="ECO:0000256" key="4">
    <source>
        <dbReference type="ARBA" id="ARBA00022723"/>
    </source>
</evidence>
<keyword evidence="10" id="KW-1185">Reference proteome</keyword>
<keyword evidence="5" id="KW-0560">Oxidoreductase</keyword>
<proteinExistence type="predicted"/>
<evidence type="ECO:0000256" key="1">
    <source>
        <dbReference type="ARBA" id="ARBA00001966"/>
    </source>
</evidence>
<protein>
    <recommendedName>
        <fullName evidence="8">Radical SAM core domain-containing protein</fullName>
    </recommendedName>
</protein>
<dbReference type="EMBL" id="BAABEY010000001">
    <property type="protein sequence ID" value="GAA4430653.1"/>
    <property type="molecule type" value="Genomic_DNA"/>
</dbReference>
<dbReference type="InterPro" id="IPR058240">
    <property type="entry name" value="rSAM_sf"/>
</dbReference>
<evidence type="ECO:0000256" key="5">
    <source>
        <dbReference type="ARBA" id="ARBA00023002"/>
    </source>
</evidence>
<dbReference type="SUPFAM" id="SSF102114">
    <property type="entry name" value="Radical SAM enzymes"/>
    <property type="match status" value="1"/>
</dbReference>
<evidence type="ECO:0000313" key="10">
    <source>
        <dbReference type="Proteomes" id="UP001501508"/>
    </source>
</evidence>
<keyword evidence="2" id="KW-0004">4Fe-4S</keyword>
<evidence type="ECO:0000259" key="8">
    <source>
        <dbReference type="PROSITE" id="PS51918"/>
    </source>
</evidence>
<dbReference type="Pfam" id="PF04055">
    <property type="entry name" value="Radical_SAM"/>
    <property type="match status" value="1"/>
</dbReference>
<reference evidence="10" key="1">
    <citation type="journal article" date="2019" name="Int. J. Syst. Evol. Microbiol.">
        <title>The Global Catalogue of Microorganisms (GCM) 10K type strain sequencing project: providing services to taxonomists for standard genome sequencing and annotation.</title>
        <authorList>
            <consortium name="The Broad Institute Genomics Platform"/>
            <consortium name="The Broad Institute Genome Sequencing Center for Infectious Disease"/>
            <person name="Wu L."/>
            <person name="Ma J."/>
        </authorList>
    </citation>
    <scope>NUCLEOTIDE SEQUENCE [LARGE SCALE GENOMIC DNA]</scope>
    <source>
        <strain evidence="10">JCM 31920</strain>
    </source>
</reference>
<dbReference type="SFLD" id="SFLDS00029">
    <property type="entry name" value="Radical_SAM"/>
    <property type="match status" value="1"/>
</dbReference>
<dbReference type="InterPro" id="IPR013785">
    <property type="entry name" value="Aldolase_TIM"/>
</dbReference>
<evidence type="ECO:0000313" key="9">
    <source>
        <dbReference type="EMBL" id="GAA4430653.1"/>
    </source>
</evidence>
<dbReference type="RefSeq" id="WP_345025936.1">
    <property type="nucleotide sequence ID" value="NZ_BAABEY010000001.1"/>
</dbReference>
<sequence>MKVRYDENGIHFFDRRTGANLLIDELSVEPSQWAKSPRHVSFALTNSCDLRCGYCYAPKHRAELDFERLKSWITDIDRNGSLGVGFGGGEPTIYKDFVELCKYTSTQTSLSVSFTTHGHRVAASMAEQLSGHVHFIRVSMDGLGATYERLRGRSFEQFLSAISILRTIAPFGINYVLNADTVHELKEAIVYAQNLGAREFLILPEIDKNGGFHPSHLKYLRDFLTDYRGNLPLRINENCTDGMPVADPFKDLDPINAYAFVDARGILKRTSYELGGVDISQGNILYGLEIMRSQLIN</sequence>
<dbReference type="PROSITE" id="PS51918">
    <property type="entry name" value="RADICAL_SAM"/>
    <property type="match status" value="1"/>
</dbReference>
<evidence type="ECO:0000256" key="7">
    <source>
        <dbReference type="ARBA" id="ARBA00023014"/>
    </source>
</evidence>
<keyword evidence="3" id="KW-0949">S-adenosyl-L-methionine</keyword>
<keyword evidence="6" id="KW-0408">Iron</keyword>
<comment type="caution">
    <text evidence="9">The sequence shown here is derived from an EMBL/GenBank/DDBJ whole genome shotgun (WGS) entry which is preliminary data.</text>
</comment>
<dbReference type="Proteomes" id="UP001501508">
    <property type="component" value="Unassembled WGS sequence"/>
</dbReference>
<dbReference type="InterPro" id="IPR007197">
    <property type="entry name" value="rSAM"/>
</dbReference>
<dbReference type="PANTHER" id="PTHR11228">
    <property type="entry name" value="RADICAL SAM DOMAIN PROTEIN"/>
    <property type="match status" value="1"/>
</dbReference>
<organism evidence="9 10">
    <name type="scientific">Ravibacter arvi</name>
    <dbReference type="NCBI Taxonomy" id="2051041"/>
    <lineage>
        <taxon>Bacteria</taxon>
        <taxon>Pseudomonadati</taxon>
        <taxon>Bacteroidota</taxon>
        <taxon>Cytophagia</taxon>
        <taxon>Cytophagales</taxon>
        <taxon>Spirosomataceae</taxon>
        <taxon>Ravibacter</taxon>
    </lineage>
</organism>
<comment type="cofactor">
    <cofactor evidence="1">
        <name>[4Fe-4S] cluster</name>
        <dbReference type="ChEBI" id="CHEBI:49883"/>
    </cofactor>
</comment>